<protein>
    <submittedName>
        <fullName evidence="4">SAM-dependent methyltransferase</fullName>
    </submittedName>
</protein>
<dbReference type="PANTHER" id="PTHR43861:SF1">
    <property type="entry name" value="TRANS-ACONITATE 2-METHYLTRANSFERASE"/>
    <property type="match status" value="1"/>
</dbReference>
<reference evidence="4 5" key="1">
    <citation type="submission" date="2021-03" db="EMBL/GenBank/DDBJ databases">
        <title>Sequencing the genomes of 1000 actinobacteria strains.</title>
        <authorList>
            <person name="Klenk H.-P."/>
        </authorList>
    </citation>
    <scope>NUCLEOTIDE SEQUENCE [LARGE SCALE GENOMIC DNA]</scope>
    <source>
        <strain evidence="4 5">DSM 45510</strain>
    </source>
</reference>
<dbReference type="Pfam" id="PF13649">
    <property type="entry name" value="Methyltransf_25"/>
    <property type="match status" value="1"/>
</dbReference>
<dbReference type="InterPro" id="IPR029063">
    <property type="entry name" value="SAM-dependent_MTases_sf"/>
</dbReference>
<feature type="domain" description="Methyltransferase" evidence="3">
    <location>
        <begin position="27"/>
        <end position="121"/>
    </location>
</feature>
<gene>
    <name evidence="4" type="ORF">JOM49_006410</name>
</gene>
<sequence length="254" mass="27261">MFDYDAELRRYQRRLSAALDIGAEDRVLDIGCGGGQTTRAAAGLASAGSALGVDTSPAMVAHARRLAAAERLGNVRFEQADAQVHPFPAGGFTLGMSRFGTMFFTDPVRAFTNIGRALRPGARLVQLVWQAGDRQEWVAEVHRALGSEPPANDAGAFSLGDPAEVEAVLTAAGFTDVRLTGLDEPVFYGADPEAAVEAVLMLRMAADPLRHLDPAEAARVRDRLRSTMAAHLRADGVWFDSRAWLVTARRTADS</sequence>
<evidence type="ECO:0000313" key="4">
    <source>
        <dbReference type="EMBL" id="MBP2184884.1"/>
    </source>
</evidence>
<dbReference type="GO" id="GO:0008168">
    <property type="term" value="F:methyltransferase activity"/>
    <property type="evidence" value="ECO:0007669"/>
    <property type="project" value="UniProtKB-KW"/>
</dbReference>
<accession>A0ABS4Q185</accession>
<dbReference type="EMBL" id="JAGGMS010000001">
    <property type="protein sequence ID" value="MBP2184884.1"/>
    <property type="molecule type" value="Genomic_DNA"/>
</dbReference>
<evidence type="ECO:0000256" key="2">
    <source>
        <dbReference type="ARBA" id="ARBA00022679"/>
    </source>
</evidence>
<dbReference type="GO" id="GO:0032259">
    <property type="term" value="P:methylation"/>
    <property type="evidence" value="ECO:0007669"/>
    <property type="project" value="UniProtKB-KW"/>
</dbReference>
<dbReference type="CDD" id="cd02440">
    <property type="entry name" value="AdoMet_MTases"/>
    <property type="match status" value="1"/>
</dbReference>
<keyword evidence="1 4" id="KW-0489">Methyltransferase</keyword>
<proteinExistence type="predicted"/>
<evidence type="ECO:0000256" key="1">
    <source>
        <dbReference type="ARBA" id="ARBA00022603"/>
    </source>
</evidence>
<keyword evidence="2" id="KW-0808">Transferase</keyword>
<evidence type="ECO:0000313" key="5">
    <source>
        <dbReference type="Proteomes" id="UP000741013"/>
    </source>
</evidence>
<dbReference type="PANTHER" id="PTHR43861">
    <property type="entry name" value="TRANS-ACONITATE 2-METHYLTRANSFERASE-RELATED"/>
    <property type="match status" value="1"/>
</dbReference>
<evidence type="ECO:0000259" key="3">
    <source>
        <dbReference type="Pfam" id="PF13649"/>
    </source>
</evidence>
<name>A0ABS4Q185_9PSEU</name>
<dbReference type="SUPFAM" id="SSF53335">
    <property type="entry name" value="S-adenosyl-L-methionine-dependent methyltransferases"/>
    <property type="match status" value="1"/>
</dbReference>
<dbReference type="Gene3D" id="3.40.50.150">
    <property type="entry name" value="Vaccinia Virus protein VP39"/>
    <property type="match status" value="1"/>
</dbReference>
<dbReference type="Proteomes" id="UP000741013">
    <property type="component" value="Unassembled WGS sequence"/>
</dbReference>
<dbReference type="InterPro" id="IPR041698">
    <property type="entry name" value="Methyltransf_25"/>
</dbReference>
<comment type="caution">
    <text evidence="4">The sequence shown here is derived from an EMBL/GenBank/DDBJ whole genome shotgun (WGS) entry which is preliminary data.</text>
</comment>
<organism evidence="4 5">
    <name type="scientific">Amycolatopsis magusensis</name>
    <dbReference type="NCBI Taxonomy" id="882444"/>
    <lineage>
        <taxon>Bacteria</taxon>
        <taxon>Bacillati</taxon>
        <taxon>Actinomycetota</taxon>
        <taxon>Actinomycetes</taxon>
        <taxon>Pseudonocardiales</taxon>
        <taxon>Pseudonocardiaceae</taxon>
        <taxon>Amycolatopsis</taxon>
    </lineage>
</organism>
<dbReference type="RefSeq" id="WP_209667840.1">
    <property type="nucleotide sequence ID" value="NZ_JAGGMS010000001.1"/>
</dbReference>
<keyword evidence="5" id="KW-1185">Reference proteome</keyword>